<reference evidence="2" key="1">
    <citation type="submission" date="2023-07" db="EMBL/GenBank/DDBJ databases">
        <title>Functional and genomic diversity of the sorghum phyllosphere microbiome.</title>
        <authorList>
            <person name="Shade A."/>
        </authorList>
    </citation>
    <scope>NUCLEOTIDE SEQUENCE</scope>
    <source>
        <strain evidence="2">SORGH_AS_1067</strain>
    </source>
</reference>
<evidence type="ECO:0000259" key="1">
    <source>
        <dbReference type="PROSITE" id="PS51068"/>
    </source>
</evidence>
<organism evidence="2 3">
    <name type="scientific">Nocardioides zeae</name>
    <dbReference type="NCBI Taxonomy" id="1457234"/>
    <lineage>
        <taxon>Bacteria</taxon>
        <taxon>Bacillati</taxon>
        <taxon>Actinomycetota</taxon>
        <taxon>Actinomycetes</taxon>
        <taxon>Propionibacteriales</taxon>
        <taxon>Nocardioidaceae</taxon>
        <taxon>Nocardioides</taxon>
    </lineage>
</organism>
<dbReference type="PROSITE" id="PS51068">
    <property type="entry name" value="FPG_CAT"/>
    <property type="match status" value="1"/>
</dbReference>
<dbReference type="InterPro" id="IPR029069">
    <property type="entry name" value="HotDog_dom_sf"/>
</dbReference>
<dbReference type="GO" id="GO:0006284">
    <property type="term" value="P:base-excision repair"/>
    <property type="evidence" value="ECO:0007669"/>
    <property type="project" value="InterPro"/>
</dbReference>
<dbReference type="GO" id="GO:0008270">
    <property type="term" value="F:zinc ion binding"/>
    <property type="evidence" value="ECO:0007669"/>
    <property type="project" value="InterPro"/>
</dbReference>
<dbReference type="GO" id="GO:0019104">
    <property type="term" value="F:DNA N-glycosylase activity"/>
    <property type="evidence" value="ECO:0007669"/>
    <property type="project" value="InterPro"/>
</dbReference>
<sequence length="149" mass="16337">MEPGHEVPVAVGSTRSRVEWIDTDAAGIYHNSTVVRWVEAAEAELMRARGLSGYFPAAPRVRYEVDFLAPLFFGQEVVTTVTVVRVGRSSMRLEFEVRGEEHDGRPAYVAARGAYVTVHLDRSSADHGTGAAAAPWPADWLERLGVTGR</sequence>
<evidence type="ECO:0000313" key="2">
    <source>
        <dbReference type="EMBL" id="MDQ1104831.1"/>
    </source>
</evidence>
<comment type="caution">
    <text evidence="2">The sequence shown here is derived from an EMBL/GenBank/DDBJ whole genome shotgun (WGS) entry which is preliminary data.</text>
</comment>
<dbReference type="AlphaFoldDB" id="A0AAJ1U5F9"/>
<dbReference type="InterPro" id="IPR012319">
    <property type="entry name" value="FPG_cat"/>
</dbReference>
<dbReference type="EMBL" id="JAUTAN010000001">
    <property type="protein sequence ID" value="MDQ1104831.1"/>
    <property type="molecule type" value="Genomic_DNA"/>
</dbReference>
<dbReference type="CDD" id="cd00586">
    <property type="entry name" value="4HBT"/>
    <property type="match status" value="1"/>
</dbReference>
<dbReference type="EC" id="3.1.2.-" evidence="2"/>
<dbReference type="Gene3D" id="3.10.129.10">
    <property type="entry name" value="Hotdog Thioesterase"/>
    <property type="match status" value="1"/>
</dbReference>
<dbReference type="Pfam" id="PF13279">
    <property type="entry name" value="4HBT_2"/>
    <property type="match status" value="1"/>
</dbReference>
<dbReference type="GO" id="GO:0003906">
    <property type="term" value="F:DNA-(apurinic or apyrimidinic site) endonuclease activity"/>
    <property type="evidence" value="ECO:0007669"/>
    <property type="project" value="InterPro"/>
</dbReference>
<dbReference type="SUPFAM" id="SSF54637">
    <property type="entry name" value="Thioesterase/thiol ester dehydrase-isomerase"/>
    <property type="match status" value="1"/>
</dbReference>
<dbReference type="Proteomes" id="UP001239215">
    <property type="component" value="Unassembled WGS sequence"/>
</dbReference>
<feature type="domain" description="Formamidopyrimidine-DNA glycosylase catalytic" evidence="1">
    <location>
        <begin position="56"/>
        <end position="149"/>
    </location>
</feature>
<evidence type="ECO:0000313" key="3">
    <source>
        <dbReference type="Proteomes" id="UP001239215"/>
    </source>
</evidence>
<name>A0AAJ1U5F9_9ACTN</name>
<gene>
    <name evidence="2" type="ORF">QE405_002115</name>
</gene>
<keyword evidence="2" id="KW-0378">Hydrolase</keyword>
<dbReference type="RefSeq" id="WP_307200523.1">
    <property type="nucleotide sequence ID" value="NZ_JAUTAN010000001.1"/>
</dbReference>
<accession>A0AAJ1U5F9</accession>
<proteinExistence type="predicted"/>
<protein>
    <submittedName>
        <fullName evidence="2">Acyl-CoA thioester hydrolase</fullName>
        <ecNumber evidence="2">3.1.2.-</ecNumber>
    </submittedName>
</protein>